<gene>
    <name evidence="10" type="ORF">METZ01_LOCUS384082</name>
</gene>
<keyword evidence="5 8" id="KW-1133">Transmembrane helix</keyword>
<evidence type="ECO:0000313" key="10">
    <source>
        <dbReference type="EMBL" id="SVD31228.1"/>
    </source>
</evidence>
<evidence type="ECO:0000256" key="1">
    <source>
        <dbReference type="ARBA" id="ARBA00004141"/>
    </source>
</evidence>
<dbReference type="GO" id="GO:0097272">
    <property type="term" value="P:ammonium homeostasis"/>
    <property type="evidence" value="ECO:0007669"/>
    <property type="project" value="TreeGrafter"/>
</dbReference>
<dbReference type="InterPro" id="IPR029020">
    <property type="entry name" value="Ammonium/urea_transptr"/>
</dbReference>
<reference evidence="10" key="1">
    <citation type="submission" date="2018-05" db="EMBL/GenBank/DDBJ databases">
        <authorList>
            <person name="Lanie J.A."/>
            <person name="Ng W.-L."/>
            <person name="Kazmierczak K.M."/>
            <person name="Andrzejewski T.M."/>
            <person name="Davidsen T.M."/>
            <person name="Wayne K.J."/>
            <person name="Tettelin H."/>
            <person name="Glass J.I."/>
            <person name="Rusch D."/>
            <person name="Podicherti R."/>
            <person name="Tsui H.-C.T."/>
            <person name="Winkler M.E."/>
        </authorList>
    </citation>
    <scope>NUCLEOTIDE SEQUENCE</scope>
</reference>
<evidence type="ECO:0000256" key="6">
    <source>
        <dbReference type="ARBA" id="ARBA00023136"/>
    </source>
</evidence>
<dbReference type="Gene3D" id="1.10.3430.10">
    <property type="entry name" value="Ammonium transporter AmtB like domains"/>
    <property type="match status" value="1"/>
</dbReference>
<evidence type="ECO:0000256" key="8">
    <source>
        <dbReference type="SAM" id="Phobius"/>
    </source>
</evidence>
<dbReference type="SUPFAM" id="SSF111352">
    <property type="entry name" value="Ammonium transporter"/>
    <property type="match status" value="1"/>
</dbReference>
<evidence type="ECO:0000259" key="9">
    <source>
        <dbReference type="Pfam" id="PF00909"/>
    </source>
</evidence>
<sequence length="95" mass="10364">MNQIDMVWILTCSCLVLFMQAGFSCLEAGQIRAKNTINVVIKNTADFAISVVGFGIIGFSVMFGDSLSGVIGKPFSLSSTETPHIYLIFIFQAMF</sequence>
<dbReference type="AlphaFoldDB" id="A0A382UC32"/>
<dbReference type="Pfam" id="PF00909">
    <property type="entry name" value="Ammonium_transp"/>
    <property type="match status" value="1"/>
</dbReference>
<evidence type="ECO:0000256" key="5">
    <source>
        <dbReference type="ARBA" id="ARBA00022989"/>
    </source>
</evidence>
<name>A0A382UC32_9ZZZZ</name>
<feature type="non-terminal residue" evidence="10">
    <location>
        <position position="95"/>
    </location>
</feature>
<dbReference type="PANTHER" id="PTHR11730:SF6">
    <property type="entry name" value="AMMONIUM TRANSPORTER"/>
    <property type="match status" value="1"/>
</dbReference>
<comment type="subcellular location">
    <subcellularLocation>
        <location evidence="1">Membrane</location>
        <topology evidence="1">Multi-pass membrane protein</topology>
    </subcellularLocation>
</comment>
<keyword evidence="3" id="KW-0813">Transport</keyword>
<dbReference type="InterPro" id="IPR024041">
    <property type="entry name" value="NH4_transpt_AmtB-like_dom"/>
</dbReference>
<evidence type="ECO:0000256" key="3">
    <source>
        <dbReference type="ARBA" id="ARBA00022448"/>
    </source>
</evidence>
<accession>A0A382UC32</accession>
<evidence type="ECO:0000256" key="7">
    <source>
        <dbReference type="ARBA" id="ARBA00023177"/>
    </source>
</evidence>
<dbReference type="GO" id="GO:0016020">
    <property type="term" value="C:membrane"/>
    <property type="evidence" value="ECO:0007669"/>
    <property type="project" value="UniProtKB-SubCell"/>
</dbReference>
<organism evidence="10">
    <name type="scientific">marine metagenome</name>
    <dbReference type="NCBI Taxonomy" id="408172"/>
    <lineage>
        <taxon>unclassified sequences</taxon>
        <taxon>metagenomes</taxon>
        <taxon>ecological metagenomes</taxon>
    </lineage>
</organism>
<dbReference type="GO" id="GO:0008519">
    <property type="term" value="F:ammonium channel activity"/>
    <property type="evidence" value="ECO:0007669"/>
    <property type="project" value="InterPro"/>
</dbReference>
<protein>
    <recommendedName>
        <fullName evidence="9">Ammonium transporter AmtB-like domain-containing protein</fullName>
    </recommendedName>
</protein>
<proteinExistence type="inferred from homology"/>
<keyword evidence="6 8" id="KW-0472">Membrane</keyword>
<keyword evidence="7" id="KW-0924">Ammonia transport</keyword>
<evidence type="ECO:0000256" key="2">
    <source>
        <dbReference type="ARBA" id="ARBA00005887"/>
    </source>
</evidence>
<feature type="transmembrane region" description="Helical" evidence="8">
    <location>
        <begin position="44"/>
        <end position="63"/>
    </location>
</feature>
<dbReference type="EMBL" id="UINC01142720">
    <property type="protein sequence ID" value="SVD31228.1"/>
    <property type="molecule type" value="Genomic_DNA"/>
</dbReference>
<dbReference type="PANTHER" id="PTHR11730">
    <property type="entry name" value="AMMONIUM TRANSPORTER"/>
    <property type="match status" value="1"/>
</dbReference>
<feature type="domain" description="Ammonium transporter AmtB-like" evidence="9">
    <location>
        <begin position="7"/>
        <end position="95"/>
    </location>
</feature>
<evidence type="ECO:0000256" key="4">
    <source>
        <dbReference type="ARBA" id="ARBA00022692"/>
    </source>
</evidence>
<comment type="similarity">
    <text evidence="2">Belongs to the ammonia transporter channel (TC 1.A.11.2) family.</text>
</comment>
<keyword evidence="4 8" id="KW-0812">Transmembrane</keyword>